<evidence type="ECO:0000256" key="7">
    <source>
        <dbReference type="ARBA" id="ARBA00022723"/>
    </source>
</evidence>
<dbReference type="SUPFAM" id="SSF55681">
    <property type="entry name" value="Class II aaRS and biotin synthetases"/>
    <property type="match status" value="1"/>
</dbReference>
<dbReference type="InterPro" id="IPR009061">
    <property type="entry name" value="DNA-bd_dom_put_sf"/>
</dbReference>
<dbReference type="SUPFAM" id="SSF50249">
    <property type="entry name" value="Nucleic acid-binding proteins"/>
    <property type="match status" value="1"/>
</dbReference>
<evidence type="ECO:0000256" key="14">
    <source>
        <dbReference type="ARBA" id="ARBA00049255"/>
    </source>
</evidence>
<feature type="binding site" evidence="15">
    <location>
        <position position="464"/>
    </location>
    <ligand>
        <name>Mg(2+)</name>
        <dbReference type="ChEBI" id="CHEBI:18420"/>
        <note>shared with alpha subunit</note>
    </ligand>
</feature>
<comment type="catalytic activity">
    <reaction evidence="14 15">
        <text>tRNA(Phe) + L-phenylalanine + ATP = L-phenylalanyl-tRNA(Phe) + AMP + diphosphate + H(+)</text>
        <dbReference type="Rhea" id="RHEA:19413"/>
        <dbReference type="Rhea" id="RHEA-COMP:9668"/>
        <dbReference type="Rhea" id="RHEA-COMP:9699"/>
        <dbReference type="ChEBI" id="CHEBI:15378"/>
        <dbReference type="ChEBI" id="CHEBI:30616"/>
        <dbReference type="ChEBI" id="CHEBI:33019"/>
        <dbReference type="ChEBI" id="CHEBI:58095"/>
        <dbReference type="ChEBI" id="CHEBI:78442"/>
        <dbReference type="ChEBI" id="CHEBI:78531"/>
        <dbReference type="ChEBI" id="CHEBI:456215"/>
        <dbReference type="EC" id="6.1.1.20"/>
    </reaction>
</comment>
<keyword evidence="13 15" id="KW-0030">Aminoacyl-tRNA synthetase</keyword>
<dbReference type="SUPFAM" id="SSF46955">
    <property type="entry name" value="Putative DNA-binding domain"/>
    <property type="match status" value="1"/>
</dbReference>
<dbReference type="InterPro" id="IPR002547">
    <property type="entry name" value="tRNA-bd_dom"/>
</dbReference>
<evidence type="ECO:0000256" key="9">
    <source>
        <dbReference type="ARBA" id="ARBA00022840"/>
    </source>
</evidence>
<feature type="domain" description="B5" evidence="19">
    <location>
        <begin position="400"/>
        <end position="476"/>
    </location>
</feature>
<sequence>MLFNESWLREWANPELDTAALMHQLTMAGLEVDGVAPACAPFSGVVVAEVLSTAPHPDADKLTLCQVHDGSSTVPVVCGAPNVRAGLRVAFARVGAVLPGDFRIKPAKLRGQPSEGMLCGASELGLEDKIDGLLELPADAPLGVDVREYLQLDDAVIEVDLTPNRADCLSLRGLAREVGVLNRVPVTEPRIDAVTASHDQSFPVAVSAPEDCPRYLGRVVRGVNLSAPTPLWMVERLRRAGIRSIDAVVDVTNYVLLELGQPMHAFDLARLQQGIEVRKARSGEKLELLDGQSVALRDDTLVIADAQGPLAMAGVMGGKASAVTADTTDLMLESAFFAPLSVAGKARSYGLHTDSSHRFERGVDPQLQRLAMERATALILSISGGEAGPIVEVVSEAHLPIATPIALSAAKVNQVLGLDIADADIEDMLQRLGMTLAPQQPGQWLVTAPSWRFDMAIEADLIEDVARVYGYDLLPSWLPAVRSSADTAPENRIPGRQVANLLVDRGYLEAITYSFVDPAMQHALAPDVTPLALANPISSELGVMRTTLWAGLLTAAQRNLNRQITRLRLFEQGLRFVPQGDQLEQLPMVAGLIYGSARPQHFDDAARKVDFFDLKGDVEALLALAGRAEPVRFVPDQHPVLHPGQSARVVRDTVDGEVELGWLGRIHPAVAGKLDLSDELYLFELCADALAQRPLPRFAPVSDQPSVRRDLAFVVDRAVLAGDVLTAVRRAGGEQLRDVRLFDVYQGEHMAPEQKSLALGLTFQDRSRTLGEADINELVTAVIQLVKQEFNASLRE</sequence>
<dbReference type="InterPro" id="IPR045864">
    <property type="entry name" value="aa-tRNA-synth_II/BPL/LPL"/>
</dbReference>
<keyword evidence="8 15" id="KW-0547">Nucleotide-binding</keyword>
<keyword evidence="9 15" id="KW-0067">ATP-binding</keyword>
<keyword evidence="6 15" id="KW-0436">Ligase</keyword>
<dbReference type="EC" id="6.1.1.20" evidence="15"/>
<dbReference type="Gene3D" id="3.30.56.10">
    <property type="match status" value="2"/>
</dbReference>
<evidence type="ECO:0000313" key="21">
    <source>
        <dbReference type="Proteomes" id="UP001562065"/>
    </source>
</evidence>
<comment type="subunit">
    <text evidence="3 15">Tetramer of two alpha and two beta subunits.</text>
</comment>
<evidence type="ECO:0000313" key="20">
    <source>
        <dbReference type="EMBL" id="MEY1661725.1"/>
    </source>
</evidence>
<dbReference type="GO" id="GO:0004826">
    <property type="term" value="F:phenylalanine-tRNA ligase activity"/>
    <property type="evidence" value="ECO:0007669"/>
    <property type="project" value="UniProtKB-EC"/>
</dbReference>
<dbReference type="InterPro" id="IPR012340">
    <property type="entry name" value="NA-bd_OB-fold"/>
</dbReference>
<dbReference type="EMBL" id="JBGCUO010000001">
    <property type="protein sequence ID" value="MEY1661725.1"/>
    <property type="molecule type" value="Genomic_DNA"/>
</dbReference>
<evidence type="ECO:0000256" key="8">
    <source>
        <dbReference type="ARBA" id="ARBA00022741"/>
    </source>
</evidence>
<evidence type="ECO:0000256" key="11">
    <source>
        <dbReference type="ARBA" id="ARBA00022884"/>
    </source>
</evidence>
<dbReference type="Gene3D" id="3.30.930.10">
    <property type="entry name" value="Bira Bifunctional Protein, Domain 2"/>
    <property type="match status" value="1"/>
</dbReference>
<dbReference type="SUPFAM" id="SSF54991">
    <property type="entry name" value="Anticodon-binding domain of PheRS"/>
    <property type="match status" value="1"/>
</dbReference>
<evidence type="ECO:0000259" key="17">
    <source>
        <dbReference type="PROSITE" id="PS50886"/>
    </source>
</evidence>
<dbReference type="SMART" id="SM00873">
    <property type="entry name" value="B3_4"/>
    <property type="match status" value="1"/>
</dbReference>
<dbReference type="InterPro" id="IPR045060">
    <property type="entry name" value="Phe-tRNA-ligase_IIc_bsu"/>
</dbReference>
<dbReference type="SMART" id="SM00874">
    <property type="entry name" value="B5"/>
    <property type="match status" value="1"/>
</dbReference>
<evidence type="ECO:0000259" key="18">
    <source>
        <dbReference type="PROSITE" id="PS51447"/>
    </source>
</evidence>
<dbReference type="PROSITE" id="PS51447">
    <property type="entry name" value="FDX_ACB"/>
    <property type="match status" value="1"/>
</dbReference>
<dbReference type="PANTHER" id="PTHR10947">
    <property type="entry name" value="PHENYLALANYL-TRNA SYNTHETASE BETA CHAIN AND LEUCINE-RICH REPEAT-CONTAINING PROTEIN 47"/>
    <property type="match status" value="1"/>
</dbReference>
<keyword evidence="4 15" id="KW-0963">Cytoplasm</keyword>
<accession>A0ABV4AJ80</accession>
<evidence type="ECO:0000259" key="19">
    <source>
        <dbReference type="PROSITE" id="PS51483"/>
    </source>
</evidence>
<feature type="binding site" evidence="15">
    <location>
        <position position="454"/>
    </location>
    <ligand>
        <name>Mg(2+)</name>
        <dbReference type="ChEBI" id="CHEBI:18420"/>
        <note>shared with alpha subunit</note>
    </ligand>
</feature>
<proteinExistence type="inferred from homology"/>
<dbReference type="Pfam" id="PF01588">
    <property type="entry name" value="tRNA_bind"/>
    <property type="match status" value="1"/>
</dbReference>
<keyword evidence="10 15" id="KW-0460">Magnesium</keyword>
<dbReference type="InterPro" id="IPR005147">
    <property type="entry name" value="tRNA_synthase_B5-dom"/>
</dbReference>
<reference evidence="20 21" key="1">
    <citation type="submission" date="2024-07" db="EMBL/GenBank/DDBJ databases">
        <authorList>
            <person name="Ren Q."/>
        </authorList>
    </citation>
    <scope>NUCLEOTIDE SEQUENCE [LARGE SCALE GENOMIC DNA]</scope>
    <source>
        <strain evidence="20 21">REN37</strain>
    </source>
</reference>
<dbReference type="InterPro" id="IPR041616">
    <property type="entry name" value="PheRS_beta_core"/>
</dbReference>
<gene>
    <name evidence="15 20" type="primary">pheT</name>
    <name evidence="20" type="ORF">AB5I84_06130</name>
</gene>
<evidence type="ECO:0000256" key="3">
    <source>
        <dbReference type="ARBA" id="ARBA00011209"/>
    </source>
</evidence>
<dbReference type="InterPro" id="IPR020825">
    <property type="entry name" value="Phe-tRNA_synthase-like_B3/B4"/>
</dbReference>
<dbReference type="SMART" id="SM00896">
    <property type="entry name" value="FDX-ACB"/>
    <property type="match status" value="1"/>
</dbReference>
<dbReference type="CDD" id="cd00769">
    <property type="entry name" value="PheRS_beta_core"/>
    <property type="match status" value="1"/>
</dbReference>
<dbReference type="Pfam" id="PF03147">
    <property type="entry name" value="FDX-ACB"/>
    <property type="match status" value="1"/>
</dbReference>
<dbReference type="Proteomes" id="UP001562065">
    <property type="component" value="Unassembled WGS sequence"/>
</dbReference>
<dbReference type="InterPro" id="IPR004532">
    <property type="entry name" value="Phe-tRNA-ligase_IIc_bsu_bact"/>
</dbReference>
<feature type="binding site" evidence="15">
    <location>
        <position position="460"/>
    </location>
    <ligand>
        <name>Mg(2+)</name>
        <dbReference type="ChEBI" id="CHEBI:18420"/>
        <note>shared with alpha subunit</note>
    </ligand>
</feature>
<dbReference type="NCBIfam" id="TIGR00472">
    <property type="entry name" value="pheT_bact"/>
    <property type="match status" value="1"/>
</dbReference>
<dbReference type="Gene3D" id="2.40.50.140">
    <property type="entry name" value="Nucleic acid-binding proteins"/>
    <property type="match status" value="1"/>
</dbReference>
<evidence type="ECO:0000256" key="6">
    <source>
        <dbReference type="ARBA" id="ARBA00022598"/>
    </source>
</evidence>
<evidence type="ECO:0000256" key="4">
    <source>
        <dbReference type="ARBA" id="ARBA00022490"/>
    </source>
</evidence>
<dbReference type="NCBIfam" id="NF045760">
    <property type="entry name" value="YtpR"/>
    <property type="match status" value="1"/>
</dbReference>
<comment type="subcellular location">
    <subcellularLocation>
        <location evidence="1 15">Cytoplasm</location>
    </subcellularLocation>
</comment>
<keyword evidence="7 15" id="KW-0479">Metal-binding</keyword>
<evidence type="ECO:0000256" key="5">
    <source>
        <dbReference type="ARBA" id="ARBA00022555"/>
    </source>
</evidence>
<dbReference type="PROSITE" id="PS51483">
    <property type="entry name" value="B5"/>
    <property type="match status" value="1"/>
</dbReference>
<evidence type="ECO:0000256" key="2">
    <source>
        <dbReference type="ARBA" id="ARBA00008653"/>
    </source>
</evidence>
<dbReference type="Pfam" id="PF17759">
    <property type="entry name" value="tRNA_synthFbeta"/>
    <property type="match status" value="1"/>
</dbReference>
<comment type="similarity">
    <text evidence="2 15">Belongs to the phenylalanyl-tRNA synthetase beta subunit family. Type 1 subfamily.</text>
</comment>
<dbReference type="SUPFAM" id="SSF56037">
    <property type="entry name" value="PheT/TilS domain"/>
    <property type="match status" value="1"/>
</dbReference>
<dbReference type="RefSeq" id="WP_369454974.1">
    <property type="nucleotide sequence ID" value="NZ_JBGCUO010000001.1"/>
</dbReference>
<keyword evidence="5 16" id="KW-0820">tRNA-binding</keyword>
<keyword evidence="12 15" id="KW-0648">Protein biosynthesis</keyword>
<evidence type="ECO:0000256" key="1">
    <source>
        <dbReference type="ARBA" id="ARBA00004496"/>
    </source>
</evidence>
<comment type="cofactor">
    <cofactor evidence="15">
        <name>Mg(2+)</name>
        <dbReference type="ChEBI" id="CHEBI:18420"/>
    </cofactor>
    <text evidence="15">Binds 2 magnesium ions per tetramer.</text>
</comment>
<protein>
    <recommendedName>
        <fullName evidence="15">Phenylalanine--tRNA ligase beta subunit</fullName>
        <ecNumber evidence="15">6.1.1.20</ecNumber>
    </recommendedName>
    <alternativeName>
        <fullName evidence="15">Phenylalanyl-tRNA synthetase beta subunit</fullName>
        <shortName evidence="15">PheRS</shortName>
    </alternativeName>
</protein>
<feature type="domain" description="TRNA-binding" evidence="17">
    <location>
        <begin position="39"/>
        <end position="147"/>
    </location>
</feature>
<dbReference type="InterPro" id="IPR033714">
    <property type="entry name" value="tRNA_bind_bactPheRS"/>
</dbReference>
<evidence type="ECO:0000256" key="15">
    <source>
        <dbReference type="HAMAP-Rule" id="MF_00283"/>
    </source>
</evidence>
<dbReference type="InterPro" id="IPR005146">
    <property type="entry name" value="B3/B4_tRNA-bd"/>
</dbReference>
<dbReference type="Gene3D" id="3.30.70.380">
    <property type="entry name" value="Ferrodoxin-fold anticodon-binding domain"/>
    <property type="match status" value="1"/>
</dbReference>
<dbReference type="HAMAP" id="MF_00283">
    <property type="entry name" value="Phe_tRNA_synth_beta1"/>
    <property type="match status" value="1"/>
</dbReference>
<dbReference type="Gene3D" id="3.50.40.10">
    <property type="entry name" value="Phenylalanyl-trna Synthetase, Chain B, domain 3"/>
    <property type="match status" value="1"/>
</dbReference>
<evidence type="ECO:0000256" key="10">
    <source>
        <dbReference type="ARBA" id="ARBA00022842"/>
    </source>
</evidence>
<keyword evidence="11 16" id="KW-0694">RNA-binding</keyword>
<dbReference type="InterPro" id="IPR036690">
    <property type="entry name" value="Fdx_antiC-bd_sf"/>
</dbReference>
<dbReference type="PANTHER" id="PTHR10947:SF0">
    <property type="entry name" value="PHENYLALANINE--TRNA LIGASE BETA SUBUNIT"/>
    <property type="match status" value="1"/>
</dbReference>
<keyword evidence="21" id="KW-1185">Reference proteome</keyword>
<organism evidence="20 21">
    <name type="scientific">Isoalcanivorax beigongshangi</name>
    <dbReference type="NCBI Taxonomy" id="3238810"/>
    <lineage>
        <taxon>Bacteria</taxon>
        <taxon>Pseudomonadati</taxon>
        <taxon>Pseudomonadota</taxon>
        <taxon>Gammaproteobacteria</taxon>
        <taxon>Oceanospirillales</taxon>
        <taxon>Alcanivoracaceae</taxon>
        <taxon>Isoalcanivorax</taxon>
    </lineage>
</organism>
<feature type="binding site" evidence="15">
    <location>
        <position position="463"/>
    </location>
    <ligand>
        <name>Mg(2+)</name>
        <dbReference type="ChEBI" id="CHEBI:18420"/>
        <note>shared with alpha subunit</note>
    </ligand>
</feature>
<dbReference type="Pfam" id="PF03484">
    <property type="entry name" value="B5"/>
    <property type="match status" value="1"/>
</dbReference>
<evidence type="ECO:0000256" key="13">
    <source>
        <dbReference type="ARBA" id="ARBA00023146"/>
    </source>
</evidence>
<dbReference type="Pfam" id="PF03483">
    <property type="entry name" value="B3_4"/>
    <property type="match status" value="1"/>
</dbReference>
<dbReference type="InterPro" id="IPR005121">
    <property type="entry name" value="Fdx_antiC-bd"/>
</dbReference>
<name>A0ABV4AJ80_9GAMM</name>
<evidence type="ECO:0000256" key="16">
    <source>
        <dbReference type="PROSITE-ProRule" id="PRU00209"/>
    </source>
</evidence>
<feature type="domain" description="FDX-ACB" evidence="18">
    <location>
        <begin position="702"/>
        <end position="795"/>
    </location>
</feature>
<dbReference type="CDD" id="cd02796">
    <property type="entry name" value="tRNA_bind_bactPheRS"/>
    <property type="match status" value="1"/>
</dbReference>
<dbReference type="PROSITE" id="PS50886">
    <property type="entry name" value="TRBD"/>
    <property type="match status" value="1"/>
</dbReference>
<evidence type="ECO:0000256" key="12">
    <source>
        <dbReference type="ARBA" id="ARBA00022917"/>
    </source>
</evidence>
<comment type="caution">
    <text evidence="20">The sequence shown here is derived from an EMBL/GenBank/DDBJ whole genome shotgun (WGS) entry which is preliminary data.</text>
</comment>